<dbReference type="Pfam" id="PF07859">
    <property type="entry name" value="Abhydrolase_3"/>
    <property type="match status" value="1"/>
</dbReference>
<feature type="signal peptide" evidence="2">
    <location>
        <begin position="1"/>
        <end position="25"/>
    </location>
</feature>
<evidence type="ECO:0000256" key="2">
    <source>
        <dbReference type="SAM" id="SignalP"/>
    </source>
</evidence>
<dbReference type="PROSITE" id="PS51257">
    <property type="entry name" value="PROKAR_LIPOPROTEIN"/>
    <property type="match status" value="1"/>
</dbReference>
<gene>
    <name evidence="4" type="ORF">ACFODU_15110</name>
</gene>
<keyword evidence="2" id="KW-0732">Signal</keyword>
<dbReference type="Proteomes" id="UP001595456">
    <property type="component" value="Unassembled WGS sequence"/>
</dbReference>
<dbReference type="Gene3D" id="3.40.50.1820">
    <property type="entry name" value="alpha/beta hydrolase"/>
    <property type="match status" value="1"/>
</dbReference>
<organism evidence="4 5">
    <name type="scientific">Alteraurantiacibacter palmitatis</name>
    <dbReference type="NCBI Taxonomy" id="2054628"/>
    <lineage>
        <taxon>Bacteria</taxon>
        <taxon>Pseudomonadati</taxon>
        <taxon>Pseudomonadota</taxon>
        <taxon>Alphaproteobacteria</taxon>
        <taxon>Sphingomonadales</taxon>
        <taxon>Erythrobacteraceae</taxon>
        <taxon>Alteraurantiacibacter</taxon>
    </lineage>
</organism>
<protein>
    <submittedName>
        <fullName evidence="4">Alpha/beta hydrolase</fullName>
    </submittedName>
</protein>
<evidence type="ECO:0000313" key="5">
    <source>
        <dbReference type="Proteomes" id="UP001595456"/>
    </source>
</evidence>
<comment type="caution">
    <text evidence="4">The sequence shown here is derived from an EMBL/GenBank/DDBJ whole genome shotgun (WGS) entry which is preliminary data.</text>
</comment>
<dbReference type="InterPro" id="IPR050300">
    <property type="entry name" value="GDXG_lipolytic_enzyme"/>
</dbReference>
<dbReference type="GO" id="GO:0016787">
    <property type="term" value="F:hydrolase activity"/>
    <property type="evidence" value="ECO:0007669"/>
    <property type="project" value="UniProtKB-KW"/>
</dbReference>
<dbReference type="SUPFAM" id="SSF53474">
    <property type="entry name" value="alpha/beta-Hydrolases"/>
    <property type="match status" value="1"/>
</dbReference>
<reference evidence="5" key="1">
    <citation type="journal article" date="2019" name="Int. J. Syst. Evol. Microbiol.">
        <title>The Global Catalogue of Microorganisms (GCM) 10K type strain sequencing project: providing services to taxonomists for standard genome sequencing and annotation.</title>
        <authorList>
            <consortium name="The Broad Institute Genomics Platform"/>
            <consortium name="The Broad Institute Genome Sequencing Center for Infectious Disease"/>
            <person name="Wu L."/>
            <person name="Ma J."/>
        </authorList>
    </citation>
    <scope>NUCLEOTIDE SEQUENCE [LARGE SCALE GENOMIC DNA]</scope>
    <source>
        <strain evidence="5">KCTC 52607</strain>
    </source>
</reference>
<evidence type="ECO:0000256" key="1">
    <source>
        <dbReference type="ARBA" id="ARBA00022801"/>
    </source>
</evidence>
<feature type="chain" id="PRO_5047341799" evidence="2">
    <location>
        <begin position="26"/>
        <end position="320"/>
    </location>
</feature>
<evidence type="ECO:0000313" key="4">
    <source>
        <dbReference type="EMBL" id="MFC3099124.1"/>
    </source>
</evidence>
<proteinExistence type="predicted"/>
<dbReference type="RefSeq" id="WP_336924401.1">
    <property type="nucleotide sequence ID" value="NZ_JBANRO010000001.1"/>
</dbReference>
<sequence>MKGIRAIGVAAAFAVLAACSQPASEEPQAQTVWPGVPEEQAAQIRAAGKVIDPASFAIFAPLVPPPPYADVTMTTDIAYGPDPLQKLDLYTFNAAAAGEMRPVLIYVHGGGFTGGSKQGDYYPQSATAWAARNGMVGVNIDYRLAPANPWPAARDDLAAAIQWVRANIAQHGGDPDRIFLWGHSAGASIVADYVQHTDRQGPEAAGVKGALLLSPAYARAMGGNPHPYYGTDPDLQTTAPVLARLGASTIPLMLGWAEYDPDLFHDFARDAEQTLCATGSRLNCPTMLYLKDHNHMTEGASIGSADESLSGPFLRWMRGL</sequence>
<accession>A0ABV7E8T6</accession>
<keyword evidence="1 4" id="KW-0378">Hydrolase</keyword>
<evidence type="ECO:0000259" key="3">
    <source>
        <dbReference type="Pfam" id="PF07859"/>
    </source>
</evidence>
<dbReference type="PANTHER" id="PTHR48081">
    <property type="entry name" value="AB HYDROLASE SUPERFAMILY PROTEIN C4A8.06C"/>
    <property type="match status" value="1"/>
</dbReference>
<dbReference type="InterPro" id="IPR029058">
    <property type="entry name" value="AB_hydrolase_fold"/>
</dbReference>
<name>A0ABV7E8T6_9SPHN</name>
<dbReference type="InterPro" id="IPR013094">
    <property type="entry name" value="AB_hydrolase_3"/>
</dbReference>
<feature type="domain" description="Alpha/beta hydrolase fold-3" evidence="3">
    <location>
        <begin position="104"/>
        <end position="218"/>
    </location>
</feature>
<keyword evidence="5" id="KW-1185">Reference proteome</keyword>
<dbReference type="EMBL" id="JBHRST010000022">
    <property type="protein sequence ID" value="MFC3099124.1"/>
    <property type="molecule type" value="Genomic_DNA"/>
</dbReference>